<name>A0A0W0VEC1_9GAMM</name>
<keyword evidence="3" id="KW-1185">Reference proteome</keyword>
<dbReference type="PATRIC" id="fig|45067.4.peg.2672"/>
<evidence type="ECO:0000259" key="1">
    <source>
        <dbReference type="PROSITE" id="PS51819"/>
    </source>
</evidence>
<evidence type="ECO:0000313" key="2">
    <source>
        <dbReference type="EMBL" id="KTD18492.1"/>
    </source>
</evidence>
<dbReference type="InterPro" id="IPR004360">
    <property type="entry name" value="Glyas_Fos-R_dOase_dom"/>
</dbReference>
<organism evidence="2 3">
    <name type="scientific">Legionella lansingensis</name>
    <dbReference type="NCBI Taxonomy" id="45067"/>
    <lineage>
        <taxon>Bacteria</taxon>
        <taxon>Pseudomonadati</taxon>
        <taxon>Pseudomonadota</taxon>
        <taxon>Gammaproteobacteria</taxon>
        <taxon>Legionellales</taxon>
        <taxon>Legionellaceae</taxon>
        <taxon>Legionella</taxon>
    </lineage>
</organism>
<dbReference type="Pfam" id="PF00903">
    <property type="entry name" value="Glyoxalase"/>
    <property type="match status" value="1"/>
</dbReference>
<dbReference type="AlphaFoldDB" id="A0A0W0VEC1"/>
<comment type="caution">
    <text evidence="2">The sequence shown here is derived from an EMBL/GenBank/DDBJ whole genome shotgun (WGS) entry which is preliminary data.</text>
</comment>
<dbReference type="OrthoDB" id="9795306at2"/>
<feature type="domain" description="VOC" evidence="1">
    <location>
        <begin position="11"/>
        <end position="136"/>
    </location>
</feature>
<accession>A0A0W0VEC1</accession>
<proteinExistence type="predicted"/>
<dbReference type="PROSITE" id="PS51819">
    <property type="entry name" value="VOC"/>
    <property type="match status" value="1"/>
</dbReference>
<dbReference type="eggNOG" id="COG2764">
    <property type="taxonomic scope" value="Bacteria"/>
</dbReference>
<evidence type="ECO:0000313" key="3">
    <source>
        <dbReference type="Proteomes" id="UP000054869"/>
    </source>
</evidence>
<protein>
    <submittedName>
        <fullName evidence="2">Glyoxalase-like domain protein</fullName>
    </submittedName>
</protein>
<dbReference type="InterPro" id="IPR037523">
    <property type="entry name" value="VOC_core"/>
</dbReference>
<sequence>MTKNVFYLPEGYATITPYLIVKNAAKAIEFYKAVFGAKELMCMPGPNNSVGHAELTIGESKFMLADECPDMDAKAPSAYGGSPVGIHLYVKDVDAIVNQAIKHGAKLTQNVEDRFYGDRNGTIEDPFGHKWHISTHIEDVSEEEVMKRMQEGM</sequence>
<dbReference type="Proteomes" id="UP000054869">
    <property type="component" value="Unassembled WGS sequence"/>
</dbReference>
<dbReference type="Gene3D" id="3.30.720.120">
    <property type="match status" value="1"/>
</dbReference>
<gene>
    <name evidence="2" type="ORF">Llan_2542</name>
</gene>
<dbReference type="PANTHER" id="PTHR34109:SF1">
    <property type="entry name" value="VOC DOMAIN-CONTAINING PROTEIN"/>
    <property type="match status" value="1"/>
</dbReference>
<dbReference type="PANTHER" id="PTHR34109">
    <property type="entry name" value="BNAUNNG04460D PROTEIN-RELATED"/>
    <property type="match status" value="1"/>
</dbReference>
<reference evidence="2 3" key="1">
    <citation type="submission" date="2015-11" db="EMBL/GenBank/DDBJ databases">
        <title>Genomic analysis of 38 Legionella species identifies large and diverse effector repertoires.</title>
        <authorList>
            <person name="Burstein D."/>
            <person name="Amaro F."/>
            <person name="Zusman T."/>
            <person name="Lifshitz Z."/>
            <person name="Cohen O."/>
            <person name="Gilbert J.A."/>
            <person name="Pupko T."/>
            <person name="Shuman H.A."/>
            <person name="Segal G."/>
        </authorList>
    </citation>
    <scope>NUCLEOTIDE SEQUENCE [LARGE SCALE GENOMIC DNA]</scope>
    <source>
        <strain evidence="2 3">ATCC 49751</strain>
    </source>
</reference>
<dbReference type="InterPro" id="IPR029068">
    <property type="entry name" value="Glyas_Bleomycin-R_OHBP_Dase"/>
</dbReference>
<dbReference type="RefSeq" id="WP_028373674.1">
    <property type="nucleotide sequence ID" value="NZ_CAAAJD010000021.1"/>
</dbReference>
<dbReference type="SUPFAM" id="SSF54593">
    <property type="entry name" value="Glyoxalase/Bleomycin resistance protein/Dihydroxybiphenyl dioxygenase"/>
    <property type="match status" value="1"/>
</dbReference>
<dbReference type="EMBL" id="LNYI01000063">
    <property type="protein sequence ID" value="KTD18492.1"/>
    <property type="molecule type" value="Genomic_DNA"/>
</dbReference>
<dbReference type="CDD" id="cd07246">
    <property type="entry name" value="VOC_like"/>
    <property type="match status" value="1"/>
</dbReference>
<dbReference type="Gene3D" id="3.30.720.110">
    <property type="match status" value="1"/>
</dbReference>